<keyword evidence="4" id="KW-0804">Transcription</keyword>
<dbReference type="Pfam" id="PF13977">
    <property type="entry name" value="TetR_C_6"/>
    <property type="match status" value="1"/>
</dbReference>
<proteinExistence type="predicted"/>
<keyword evidence="8" id="KW-1185">Reference proteome</keyword>
<evidence type="ECO:0000256" key="2">
    <source>
        <dbReference type="ARBA" id="ARBA00023015"/>
    </source>
</evidence>
<name>A0ABP6Z5F4_9ACTN</name>
<dbReference type="InterPro" id="IPR009057">
    <property type="entry name" value="Homeodomain-like_sf"/>
</dbReference>
<accession>A0ABP6Z5F4</accession>
<dbReference type="Pfam" id="PF00440">
    <property type="entry name" value="TetR_N"/>
    <property type="match status" value="1"/>
</dbReference>
<protein>
    <submittedName>
        <fullName evidence="7">TetR/AcrR family transcriptional regulator</fullName>
    </submittedName>
</protein>
<dbReference type="SUPFAM" id="SSF46689">
    <property type="entry name" value="Homeodomain-like"/>
    <property type="match status" value="1"/>
</dbReference>
<dbReference type="PRINTS" id="PR00455">
    <property type="entry name" value="HTHTETR"/>
</dbReference>
<evidence type="ECO:0000259" key="6">
    <source>
        <dbReference type="PROSITE" id="PS50977"/>
    </source>
</evidence>
<dbReference type="SUPFAM" id="SSF48498">
    <property type="entry name" value="Tetracyclin repressor-like, C-terminal domain"/>
    <property type="match status" value="1"/>
</dbReference>
<evidence type="ECO:0000256" key="5">
    <source>
        <dbReference type="PROSITE-ProRule" id="PRU00335"/>
    </source>
</evidence>
<dbReference type="RefSeq" id="WP_231489241.1">
    <property type="nucleotide sequence ID" value="NZ_BAAAZO010000002.1"/>
</dbReference>
<reference evidence="8" key="1">
    <citation type="journal article" date="2019" name="Int. J. Syst. Evol. Microbiol.">
        <title>The Global Catalogue of Microorganisms (GCM) 10K type strain sequencing project: providing services to taxonomists for standard genome sequencing and annotation.</title>
        <authorList>
            <consortium name="The Broad Institute Genomics Platform"/>
            <consortium name="The Broad Institute Genome Sequencing Center for Infectious Disease"/>
            <person name="Wu L."/>
            <person name="Ma J."/>
        </authorList>
    </citation>
    <scope>NUCLEOTIDE SEQUENCE [LARGE SCALE GENOMIC DNA]</scope>
    <source>
        <strain evidence="8">JCM 16902</strain>
    </source>
</reference>
<dbReference type="InterPro" id="IPR036271">
    <property type="entry name" value="Tet_transcr_reg_TetR-rel_C_sf"/>
</dbReference>
<organism evidence="7 8">
    <name type="scientific">Kineosporia mesophila</name>
    <dbReference type="NCBI Taxonomy" id="566012"/>
    <lineage>
        <taxon>Bacteria</taxon>
        <taxon>Bacillati</taxon>
        <taxon>Actinomycetota</taxon>
        <taxon>Actinomycetes</taxon>
        <taxon>Kineosporiales</taxon>
        <taxon>Kineosporiaceae</taxon>
        <taxon>Kineosporia</taxon>
    </lineage>
</organism>
<evidence type="ECO:0000256" key="4">
    <source>
        <dbReference type="ARBA" id="ARBA00023163"/>
    </source>
</evidence>
<dbReference type="PANTHER" id="PTHR30055:SF234">
    <property type="entry name" value="HTH-TYPE TRANSCRIPTIONAL REGULATOR BETI"/>
    <property type="match status" value="1"/>
</dbReference>
<dbReference type="EMBL" id="BAAAZO010000002">
    <property type="protein sequence ID" value="GAA3598644.1"/>
    <property type="molecule type" value="Genomic_DNA"/>
</dbReference>
<evidence type="ECO:0000256" key="3">
    <source>
        <dbReference type="ARBA" id="ARBA00023125"/>
    </source>
</evidence>
<comment type="caution">
    <text evidence="7">The sequence shown here is derived from an EMBL/GenBank/DDBJ whole genome shotgun (WGS) entry which is preliminary data.</text>
</comment>
<sequence>MPRVTEEYRAARRGEIISAAGELFARNGFHATSMADIIAASGLSAGAVYRYFRSKEELIGAVAESALGTADEVFARLLEMDPAPSPAQAVTTMIDHLMTNVARETVEGVDLTRIALQVWAEAVRNPDLSARVDAAISRLRSRYSEVAQRWQAEGHLPAAADPAQVGAVMLGITQGFLVQNLLMPGTSIEGYSDGVRALLGEED</sequence>
<evidence type="ECO:0000313" key="8">
    <source>
        <dbReference type="Proteomes" id="UP001501074"/>
    </source>
</evidence>
<dbReference type="Proteomes" id="UP001501074">
    <property type="component" value="Unassembled WGS sequence"/>
</dbReference>
<keyword evidence="3 5" id="KW-0238">DNA-binding</keyword>
<dbReference type="PROSITE" id="PS50977">
    <property type="entry name" value="HTH_TETR_2"/>
    <property type="match status" value="1"/>
</dbReference>
<dbReference type="Gene3D" id="1.10.357.10">
    <property type="entry name" value="Tetracycline Repressor, domain 2"/>
    <property type="match status" value="1"/>
</dbReference>
<dbReference type="InterPro" id="IPR023772">
    <property type="entry name" value="DNA-bd_HTH_TetR-type_CS"/>
</dbReference>
<keyword evidence="1" id="KW-0678">Repressor</keyword>
<evidence type="ECO:0000313" key="7">
    <source>
        <dbReference type="EMBL" id="GAA3598644.1"/>
    </source>
</evidence>
<gene>
    <name evidence="7" type="ORF">GCM10022223_12530</name>
</gene>
<dbReference type="InterPro" id="IPR050109">
    <property type="entry name" value="HTH-type_TetR-like_transc_reg"/>
</dbReference>
<dbReference type="InterPro" id="IPR039538">
    <property type="entry name" value="BetI_C"/>
</dbReference>
<feature type="domain" description="HTH tetR-type" evidence="6">
    <location>
        <begin position="10"/>
        <end position="70"/>
    </location>
</feature>
<dbReference type="PROSITE" id="PS01081">
    <property type="entry name" value="HTH_TETR_1"/>
    <property type="match status" value="1"/>
</dbReference>
<keyword evidence="2" id="KW-0805">Transcription regulation</keyword>
<evidence type="ECO:0000256" key="1">
    <source>
        <dbReference type="ARBA" id="ARBA00022491"/>
    </source>
</evidence>
<dbReference type="PANTHER" id="PTHR30055">
    <property type="entry name" value="HTH-TYPE TRANSCRIPTIONAL REGULATOR RUTR"/>
    <property type="match status" value="1"/>
</dbReference>
<dbReference type="InterPro" id="IPR001647">
    <property type="entry name" value="HTH_TetR"/>
</dbReference>
<feature type="DNA-binding region" description="H-T-H motif" evidence="5">
    <location>
        <begin position="33"/>
        <end position="52"/>
    </location>
</feature>